<proteinExistence type="predicted"/>
<feature type="compositionally biased region" description="Low complexity" evidence="2">
    <location>
        <begin position="1"/>
        <end position="21"/>
    </location>
</feature>
<sequence length="224" mass="25564">MESLKGSSKKSIISSARKSLSTQNSQKIFTKNSKIANFKESFIGQSNENNLCSLRQKAKSKLTLNPQIINTDHDDSEIKSPKQQAADMHKCFDYLKNEADLYVNSSQKNLKTLNLQQKKNVDIIDNHSTKECKIKNSANNGFLGNYEEFKAGMPKLSKDDMSEIKGKIEFLMMRMQKSEDEAKVHELENVKLIEIIKHLEDKLENIKLFHEPVNVSCSSKCEVF</sequence>
<organism evidence="3 4">
    <name type="scientific">Stentor coeruleus</name>
    <dbReference type="NCBI Taxonomy" id="5963"/>
    <lineage>
        <taxon>Eukaryota</taxon>
        <taxon>Sar</taxon>
        <taxon>Alveolata</taxon>
        <taxon>Ciliophora</taxon>
        <taxon>Postciliodesmatophora</taxon>
        <taxon>Heterotrichea</taxon>
        <taxon>Heterotrichida</taxon>
        <taxon>Stentoridae</taxon>
        <taxon>Stentor</taxon>
    </lineage>
</organism>
<accession>A0A1R2APE7</accession>
<keyword evidence="1" id="KW-0175">Coiled coil</keyword>
<evidence type="ECO:0000256" key="1">
    <source>
        <dbReference type="SAM" id="Coils"/>
    </source>
</evidence>
<evidence type="ECO:0000313" key="4">
    <source>
        <dbReference type="Proteomes" id="UP000187209"/>
    </source>
</evidence>
<dbReference type="Proteomes" id="UP000187209">
    <property type="component" value="Unassembled WGS sequence"/>
</dbReference>
<evidence type="ECO:0000313" key="3">
    <source>
        <dbReference type="EMBL" id="OMJ66402.1"/>
    </source>
</evidence>
<gene>
    <name evidence="3" type="ORF">SteCoe_36759</name>
</gene>
<reference evidence="3 4" key="1">
    <citation type="submission" date="2016-11" db="EMBL/GenBank/DDBJ databases">
        <title>The macronuclear genome of Stentor coeruleus: a giant cell with tiny introns.</title>
        <authorList>
            <person name="Slabodnick M."/>
            <person name="Ruby J.G."/>
            <person name="Reiff S.B."/>
            <person name="Swart E.C."/>
            <person name="Gosai S."/>
            <person name="Prabakaran S."/>
            <person name="Witkowska E."/>
            <person name="Larue G.E."/>
            <person name="Fisher S."/>
            <person name="Freeman R.M."/>
            <person name="Gunawardena J."/>
            <person name="Chu W."/>
            <person name="Stover N.A."/>
            <person name="Gregory B.D."/>
            <person name="Nowacki M."/>
            <person name="Derisi J."/>
            <person name="Roy S.W."/>
            <person name="Marshall W.F."/>
            <person name="Sood P."/>
        </authorList>
    </citation>
    <scope>NUCLEOTIDE SEQUENCE [LARGE SCALE GENOMIC DNA]</scope>
    <source>
        <strain evidence="3">WM001</strain>
    </source>
</reference>
<comment type="caution">
    <text evidence="3">The sequence shown here is derived from an EMBL/GenBank/DDBJ whole genome shotgun (WGS) entry which is preliminary data.</text>
</comment>
<protein>
    <submittedName>
        <fullName evidence="3">Uncharacterized protein</fullName>
    </submittedName>
</protein>
<dbReference type="AlphaFoldDB" id="A0A1R2APE7"/>
<evidence type="ECO:0000256" key="2">
    <source>
        <dbReference type="SAM" id="MobiDB-lite"/>
    </source>
</evidence>
<feature type="coiled-coil region" evidence="1">
    <location>
        <begin position="161"/>
        <end position="188"/>
    </location>
</feature>
<dbReference type="EMBL" id="MPUH01001728">
    <property type="protein sequence ID" value="OMJ66402.1"/>
    <property type="molecule type" value="Genomic_DNA"/>
</dbReference>
<feature type="region of interest" description="Disordered" evidence="2">
    <location>
        <begin position="1"/>
        <end position="24"/>
    </location>
</feature>
<name>A0A1R2APE7_9CILI</name>
<keyword evidence="4" id="KW-1185">Reference proteome</keyword>